<keyword evidence="2" id="KW-1185">Reference proteome</keyword>
<reference evidence="1" key="1">
    <citation type="submission" date="2023-04" db="EMBL/GenBank/DDBJ databases">
        <title>A chromosome-level genome assembly of the parasitoid wasp Eretmocerus hayati.</title>
        <authorList>
            <person name="Zhong Y."/>
            <person name="Liu S."/>
            <person name="Liu Y."/>
        </authorList>
    </citation>
    <scope>NUCLEOTIDE SEQUENCE</scope>
    <source>
        <strain evidence="1">ZJU_SS_LIU_2023</strain>
    </source>
</reference>
<evidence type="ECO:0000313" key="1">
    <source>
        <dbReference type="EMBL" id="KAJ8680364.1"/>
    </source>
</evidence>
<protein>
    <submittedName>
        <fullName evidence="1">Uncharacterized protein</fullName>
    </submittedName>
</protein>
<organism evidence="1 2">
    <name type="scientific">Eretmocerus hayati</name>
    <dbReference type="NCBI Taxonomy" id="131215"/>
    <lineage>
        <taxon>Eukaryota</taxon>
        <taxon>Metazoa</taxon>
        <taxon>Ecdysozoa</taxon>
        <taxon>Arthropoda</taxon>
        <taxon>Hexapoda</taxon>
        <taxon>Insecta</taxon>
        <taxon>Pterygota</taxon>
        <taxon>Neoptera</taxon>
        <taxon>Endopterygota</taxon>
        <taxon>Hymenoptera</taxon>
        <taxon>Apocrita</taxon>
        <taxon>Proctotrupomorpha</taxon>
        <taxon>Chalcidoidea</taxon>
        <taxon>Aphelinidae</taxon>
        <taxon>Aphelininae</taxon>
        <taxon>Eretmocerus</taxon>
    </lineage>
</organism>
<evidence type="ECO:0000313" key="2">
    <source>
        <dbReference type="Proteomes" id="UP001239111"/>
    </source>
</evidence>
<gene>
    <name evidence="1" type="ORF">QAD02_016151</name>
</gene>
<accession>A0ACC2P9R7</accession>
<dbReference type="Proteomes" id="UP001239111">
    <property type="component" value="Chromosome 2"/>
</dbReference>
<comment type="caution">
    <text evidence="1">The sequence shown here is derived from an EMBL/GenBank/DDBJ whole genome shotgun (WGS) entry which is preliminary data.</text>
</comment>
<dbReference type="EMBL" id="CM056742">
    <property type="protein sequence ID" value="KAJ8680364.1"/>
    <property type="molecule type" value="Genomic_DNA"/>
</dbReference>
<sequence>MNEDRDDIDKGVAEDFVFVFQERSRPLVVLLGWAGCNDKYLAKYSAIYESRGCITLRCTAPVEYLFWRREHLPRISRRLIQAIQEICSDEHPVFFHIFSNGGAIFYQHISYVMQKMESPLKVKGIIFDSSPGERRLTSLYGAISTIIGGHPVTNVPISIVLTFFLSLIWLIEIIAQVIGKENTIKTDPIALVEEPYTWPQIFLYSNTDTLIQFGDVERFANRRAERGVRTQLVMFTGSPHVKHFTMYPTVYVRTVCSFVNDCLSNAPSSNSGSEDEPDLRPTALLHLTKKIIQPEEADNNDTAWVPSATIKSHRQQP</sequence>
<name>A0ACC2P9R7_9HYME</name>
<proteinExistence type="predicted"/>